<dbReference type="EMBL" id="PZDI01000011">
    <property type="protein sequence ID" value="PTH18788.1"/>
    <property type="molecule type" value="Genomic_DNA"/>
</dbReference>
<evidence type="ECO:0000313" key="3">
    <source>
        <dbReference type="Proteomes" id="UP000242694"/>
    </source>
</evidence>
<dbReference type="InterPro" id="IPR018891">
    <property type="entry name" value="AIPR_C"/>
</dbReference>
<evidence type="ECO:0000259" key="1">
    <source>
        <dbReference type="Pfam" id="PF10592"/>
    </source>
</evidence>
<evidence type="ECO:0000313" key="2">
    <source>
        <dbReference type="EMBL" id="PTH18788.1"/>
    </source>
</evidence>
<proteinExistence type="predicted"/>
<reference evidence="2 3" key="1">
    <citation type="journal article" date="2016" name="Front. Microbiol.">
        <title>Comprehensive Phylogenetic Analysis of Bovine Non-aureus Staphylococci Species Based on Whole-Genome Sequencing.</title>
        <authorList>
            <person name="Naushad S."/>
            <person name="Barkema H.W."/>
            <person name="Luby C."/>
            <person name="Condas L.A."/>
            <person name="Nobrega D.B."/>
            <person name="Carson D.A."/>
            <person name="De Buck J."/>
        </authorList>
    </citation>
    <scope>NUCLEOTIDE SEQUENCE [LARGE SCALE GENOMIC DNA]</scope>
    <source>
        <strain evidence="2 3">SNUC 993</strain>
    </source>
</reference>
<comment type="caution">
    <text evidence="2">The sequence shown here is derived from an EMBL/GenBank/DDBJ whole genome shotgun (WGS) entry which is preliminary data.</text>
</comment>
<dbReference type="RefSeq" id="WP_107398114.1">
    <property type="nucleotide sequence ID" value="NZ_JAHCOE010000001.1"/>
</dbReference>
<dbReference type="Proteomes" id="UP000242694">
    <property type="component" value="Unassembled WGS sequence"/>
</dbReference>
<organism evidence="2 3">
    <name type="scientific">Staphylococcus auricularis</name>
    <dbReference type="NCBI Taxonomy" id="29379"/>
    <lineage>
        <taxon>Bacteria</taxon>
        <taxon>Bacillati</taxon>
        <taxon>Bacillota</taxon>
        <taxon>Bacilli</taxon>
        <taxon>Bacillales</taxon>
        <taxon>Staphylococcaceae</taxon>
        <taxon>Staphylococcus</taxon>
    </lineage>
</organism>
<keyword evidence="3" id="KW-1185">Reference proteome</keyword>
<protein>
    <submittedName>
        <fullName evidence="2">Abortive phage infection protein</fullName>
    </submittedName>
</protein>
<feature type="domain" description="Abortive phage infection protein C-terminal" evidence="1">
    <location>
        <begin position="45"/>
        <end position="334"/>
    </location>
</feature>
<sequence>METIIKVPNVKNFRKLEDPNGRLNKDKYVCYVSVHDIPHNIPMGTNPRDQKLTTNIAKGIKESLLSNDMNFHLKNRGMVMSAQSVKFNNKTDELTIRFEDDEAHGNIDGGHTYKIIQENIYNPNFDGQDSGNKITNSKQYVFWEIMVDVEDMIEDLAEARNRSAQVDDKSLAELQNHFDPIKDAIGGMPFYNRIAFKQNQQSGPGIRMIDAREVVSILSMFDIDKYKSNHPKQAYSSKKVMLDRYLDDPKHFEKFSNIANDIFDLYDEIENDFPNAYNETGGKYGNFNFAAYDDDKIIKNSKFIEIGMKYAVPEGIVYPMVAAFRALVVENKDTGKFEWTKEPIEFYQNNRCILAEKAMGVVKSLRGNPNAAGKESSLWDILYMTVVLESK</sequence>
<accession>A0ABX5IGR8</accession>
<gene>
    <name evidence="2" type="ORF">BU607_03645</name>
</gene>
<name>A0ABX5IGR8_9STAP</name>
<dbReference type="Pfam" id="PF10592">
    <property type="entry name" value="AIPR"/>
    <property type="match status" value="1"/>
</dbReference>